<dbReference type="Proteomes" id="UP000596661">
    <property type="component" value="Unassembled WGS sequence"/>
</dbReference>
<evidence type="ECO:0000313" key="1">
    <source>
        <dbReference type="EnsemblPlants" id="cds.evm.model.ctgX6.9"/>
    </source>
</evidence>
<proteinExistence type="predicted"/>
<dbReference type="OMA" id="WAYRTII"/>
<dbReference type="Gramene" id="evm.model.ctgX6.9">
    <property type="protein sequence ID" value="cds.evm.model.ctgX6.9"/>
    <property type="gene ID" value="evm.TU.ctgX6.9"/>
</dbReference>
<dbReference type="Gene3D" id="3.30.420.10">
    <property type="entry name" value="Ribonuclease H-like superfamily/Ribonuclease H"/>
    <property type="match status" value="1"/>
</dbReference>
<dbReference type="AlphaFoldDB" id="A0A803QSK7"/>
<dbReference type="PANTHER" id="PTHR48475:SF2">
    <property type="entry name" value="RIBONUCLEASE H"/>
    <property type="match status" value="1"/>
</dbReference>
<organism evidence="1 2">
    <name type="scientific">Cannabis sativa</name>
    <name type="common">Hemp</name>
    <name type="synonym">Marijuana</name>
    <dbReference type="NCBI Taxonomy" id="3483"/>
    <lineage>
        <taxon>Eukaryota</taxon>
        <taxon>Viridiplantae</taxon>
        <taxon>Streptophyta</taxon>
        <taxon>Embryophyta</taxon>
        <taxon>Tracheophyta</taxon>
        <taxon>Spermatophyta</taxon>
        <taxon>Magnoliopsida</taxon>
        <taxon>eudicotyledons</taxon>
        <taxon>Gunneridae</taxon>
        <taxon>Pentapetalae</taxon>
        <taxon>rosids</taxon>
        <taxon>fabids</taxon>
        <taxon>Rosales</taxon>
        <taxon>Cannabaceae</taxon>
        <taxon>Cannabis</taxon>
    </lineage>
</organism>
<name>A0A803QSK7_CANSA</name>
<keyword evidence="2" id="KW-1185">Reference proteome</keyword>
<dbReference type="PANTHER" id="PTHR48475">
    <property type="entry name" value="RIBONUCLEASE H"/>
    <property type="match status" value="1"/>
</dbReference>
<dbReference type="InterPro" id="IPR036397">
    <property type="entry name" value="RNaseH_sf"/>
</dbReference>
<dbReference type="EnsemblPlants" id="evm.model.ctgX6.9">
    <property type="protein sequence ID" value="cds.evm.model.ctgX6.9"/>
    <property type="gene ID" value="evm.TU.ctgX6.9"/>
</dbReference>
<dbReference type="GO" id="GO:0003676">
    <property type="term" value="F:nucleic acid binding"/>
    <property type="evidence" value="ECO:0007669"/>
    <property type="project" value="InterPro"/>
</dbReference>
<reference evidence="1" key="1">
    <citation type="submission" date="2021-03" db="UniProtKB">
        <authorList>
            <consortium name="EnsemblPlants"/>
        </authorList>
    </citation>
    <scope>IDENTIFICATION</scope>
</reference>
<evidence type="ECO:0000313" key="2">
    <source>
        <dbReference type="Proteomes" id="UP000596661"/>
    </source>
</evidence>
<accession>A0A803QSK7</accession>
<sequence>MKKWLEKAKRNWPEELPEVLWSYRTMEKTTTGRTPFVMAYGYEAMFPMELKPSSHRRLTYNKETNHALRAGSLGEIEEERTSTNLKLVDHQQKVARYLKKQVRTRKFLVGDMVLRREFLNIKDNSTGMLKHLLLSRWPSERILLKGLDNMTGTQVK</sequence>
<protein>
    <submittedName>
        <fullName evidence="1">Uncharacterized protein</fullName>
    </submittedName>
</protein>